<dbReference type="EMBL" id="LAZR01001205">
    <property type="protein sequence ID" value="KKN48763.1"/>
    <property type="molecule type" value="Genomic_DNA"/>
</dbReference>
<dbReference type="InterPro" id="IPR010344">
    <property type="entry name" value="YbjH"/>
</dbReference>
<dbReference type="AlphaFoldDB" id="A0A0F9U558"/>
<name>A0A0F9U558_9ZZZZ</name>
<reference evidence="1" key="1">
    <citation type="journal article" date="2015" name="Nature">
        <title>Complex archaea that bridge the gap between prokaryotes and eukaryotes.</title>
        <authorList>
            <person name="Spang A."/>
            <person name="Saw J.H."/>
            <person name="Jorgensen S.L."/>
            <person name="Zaremba-Niedzwiedzka K."/>
            <person name="Martijn J."/>
            <person name="Lind A.E."/>
            <person name="van Eijk R."/>
            <person name="Schleper C."/>
            <person name="Guy L."/>
            <person name="Ettema T.J."/>
        </authorList>
    </citation>
    <scope>NUCLEOTIDE SEQUENCE</scope>
</reference>
<dbReference type="Pfam" id="PF06082">
    <property type="entry name" value="YjbH"/>
    <property type="match status" value="1"/>
</dbReference>
<sequence length="707" mass="77787">MQGRPINKASATLIAAIGALAAPHASAQSLTTYGTPGLIEMPTAEVMQDGDLAFTASFFGPNRRYTGTFQVLPRVYGSFRYSHIKNIFGTSGYLGGDTFDRSFDIHYQIFYETARRPAVAIGLRDFLGTGLLSGEYFVATKSFGPKLEVTGGLGWGRFAGRNSFSNPLSVIADRFKTRPTGFTGTGGQVETGNWFRGPTSPFAGVKWKFSDQTTFFAEYSPDLYTLESVSTGINVSSPLNFGVEYRFKNGPKLKGYIVGGHEIGAQLSYVINPKRPRVSGGLETSPRVVGNRDRLAIADWNNSAKGGGKAAVQRVVAARLSEDGMKLQGFTMSGRQATLRVENNRWNNESQAAGRAARVMATTLPPEIEQFTVVFQERGVPISRVVTQRSDLEELQFDYDGAWRTLARTDIADAYDQGRLGELDDVYPVIETSFGPYLATSFFDPNSPIRADFGAQLKALYRPAPGLTFSGRFRYPLVGNIDQSFRGSNSVLEPVRTNAVRYAKESSLEINTLSAEYIFRPGKDLFGRVSFGYLESMFGGISAELLWYPVASRLALGAELNYVKQRDFDMLFGFQDYGVASGHASAYYDFGNGFSSQLDVGRYLAGDYGATLSIDREFNNGFKVGGFFTLTNVSFADFGEGSFDKGLRFEVPVSWLTGRPSRKTVKQTIKPITRDGGARLAVANRLYGLVTEYRGKELRDGWGRYLR</sequence>
<gene>
    <name evidence="1" type="ORF">LCGC14_0649670</name>
</gene>
<protein>
    <submittedName>
        <fullName evidence="1">Uncharacterized protein</fullName>
    </submittedName>
</protein>
<evidence type="ECO:0000313" key="1">
    <source>
        <dbReference type="EMBL" id="KKN48763.1"/>
    </source>
</evidence>
<accession>A0A0F9U558</accession>
<comment type="caution">
    <text evidence="1">The sequence shown here is derived from an EMBL/GenBank/DDBJ whole genome shotgun (WGS) entry which is preliminary data.</text>
</comment>
<proteinExistence type="predicted"/>
<organism evidence="1">
    <name type="scientific">marine sediment metagenome</name>
    <dbReference type="NCBI Taxonomy" id="412755"/>
    <lineage>
        <taxon>unclassified sequences</taxon>
        <taxon>metagenomes</taxon>
        <taxon>ecological metagenomes</taxon>
    </lineage>
</organism>